<dbReference type="InterPro" id="IPR001538">
    <property type="entry name" value="Man6P_isomerase-2_C"/>
</dbReference>
<dbReference type="Pfam" id="PF01050">
    <property type="entry name" value="MannoseP_isomer"/>
    <property type="match status" value="1"/>
</dbReference>
<dbReference type="EMBL" id="BJLQ01000038">
    <property type="protein sequence ID" value="GEA85553.1"/>
    <property type="molecule type" value="Genomic_DNA"/>
</dbReference>
<dbReference type="RefSeq" id="WP_141371452.1">
    <property type="nucleotide sequence ID" value="NZ_BJLQ01000038.1"/>
</dbReference>
<comment type="caution">
    <text evidence="2">The sequence shown here is derived from an EMBL/GenBank/DDBJ whole genome shotgun (WGS) entry which is preliminary data.</text>
</comment>
<dbReference type="GO" id="GO:0005976">
    <property type="term" value="P:polysaccharide metabolic process"/>
    <property type="evidence" value="ECO:0007669"/>
    <property type="project" value="InterPro"/>
</dbReference>
<evidence type="ECO:0000313" key="2">
    <source>
        <dbReference type="EMBL" id="GEA85553.1"/>
    </source>
</evidence>
<evidence type="ECO:0000259" key="1">
    <source>
        <dbReference type="Pfam" id="PF01050"/>
    </source>
</evidence>
<sequence>MTVSTGPHARFTVGTVQVKPWGHEHIYAEGEHGYVGKLLVVRAGEQLSLQYHVDKDETMVVVSGQALIEHGAAADLLVPQQLSAGDVVHLPAGVLHRLTAVTDVLLAESSTAGPGWRDDVVRLADRYGRADTSHP</sequence>
<reference evidence="2 3" key="1">
    <citation type="submission" date="2019-06" db="EMBL/GenBank/DDBJ databases">
        <title>Whole genome shotgun sequence of Cellulomonas gelida NBRC 3748.</title>
        <authorList>
            <person name="Hosoyama A."/>
            <person name="Uohara A."/>
            <person name="Ohji S."/>
            <person name="Ichikawa N."/>
        </authorList>
    </citation>
    <scope>NUCLEOTIDE SEQUENCE [LARGE SCALE GENOMIC DNA]</scope>
    <source>
        <strain evidence="2 3">NBRC 3748</strain>
    </source>
</reference>
<organism evidence="2 3">
    <name type="scientific">Cellulomonas gelida</name>
    <dbReference type="NCBI Taxonomy" id="1712"/>
    <lineage>
        <taxon>Bacteria</taxon>
        <taxon>Bacillati</taxon>
        <taxon>Actinomycetota</taxon>
        <taxon>Actinomycetes</taxon>
        <taxon>Micrococcales</taxon>
        <taxon>Cellulomonadaceae</taxon>
        <taxon>Cellulomonas</taxon>
    </lineage>
</organism>
<dbReference type="AlphaFoldDB" id="A0A4Y3KNT0"/>
<proteinExistence type="predicted"/>
<feature type="domain" description="Mannose-6-phosphate isomerase type II C-terminal" evidence="1">
    <location>
        <begin position="18"/>
        <end position="123"/>
    </location>
</feature>
<dbReference type="InterPro" id="IPR014710">
    <property type="entry name" value="RmlC-like_jellyroll"/>
</dbReference>
<gene>
    <name evidence="2" type="ORF">CGE01nite_28040</name>
</gene>
<dbReference type="Proteomes" id="UP000320461">
    <property type="component" value="Unassembled WGS sequence"/>
</dbReference>
<keyword evidence="3" id="KW-1185">Reference proteome</keyword>
<dbReference type="GO" id="GO:0016779">
    <property type="term" value="F:nucleotidyltransferase activity"/>
    <property type="evidence" value="ECO:0007669"/>
    <property type="project" value="InterPro"/>
</dbReference>
<protein>
    <recommendedName>
        <fullName evidence="1">Mannose-6-phosphate isomerase type II C-terminal domain-containing protein</fullName>
    </recommendedName>
</protein>
<dbReference type="Gene3D" id="2.60.120.10">
    <property type="entry name" value="Jelly Rolls"/>
    <property type="match status" value="1"/>
</dbReference>
<evidence type="ECO:0000313" key="3">
    <source>
        <dbReference type="Proteomes" id="UP000320461"/>
    </source>
</evidence>
<dbReference type="InterPro" id="IPR011051">
    <property type="entry name" value="RmlC_Cupin_sf"/>
</dbReference>
<name>A0A4Y3KNT0_9CELL</name>
<accession>A0A4Y3KNT0</accession>
<dbReference type="SUPFAM" id="SSF51182">
    <property type="entry name" value="RmlC-like cupins"/>
    <property type="match status" value="1"/>
</dbReference>
<dbReference type="OrthoDB" id="9806359at2"/>